<dbReference type="Pfam" id="PF00096">
    <property type="entry name" value="zf-C2H2"/>
    <property type="match status" value="2"/>
</dbReference>
<dbReference type="SUPFAM" id="SSF57667">
    <property type="entry name" value="beta-beta-alpha zinc fingers"/>
    <property type="match status" value="1"/>
</dbReference>
<evidence type="ECO:0000256" key="1">
    <source>
        <dbReference type="ARBA" id="ARBA00006991"/>
    </source>
</evidence>
<keyword evidence="4 6" id="KW-0863">Zinc-finger</keyword>
<dbReference type="InterPro" id="IPR013087">
    <property type="entry name" value="Znf_C2H2_type"/>
</dbReference>
<dbReference type="PANTHER" id="PTHR23235">
    <property type="entry name" value="KRUEPPEL-LIKE TRANSCRIPTION FACTOR"/>
    <property type="match status" value="1"/>
</dbReference>
<gene>
    <name evidence="9" type="ORF">B7P43_G11295</name>
</gene>
<dbReference type="Proteomes" id="UP000235965">
    <property type="component" value="Unassembled WGS sequence"/>
</dbReference>
<evidence type="ECO:0000313" key="10">
    <source>
        <dbReference type="Proteomes" id="UP000235965"/>
    </source>
</evidence>
<comment type="caution">
    <text evidence="9">The sequence shown here is derived from an EMBL/GenBank/DDBJ whole genome shotgun (WGS) entry which is preliminary data.</text>
</comment>
<reference evidence="9 10" key="1">
    <citation type="submission" date="2017-12" db="EMBL/GenBank/DDBJ databases">
        <title>Hemimetabolous genomes reveal molecular basis of termite eusociality.</title>
        <authorList>
            <person name="Harrison M.C."/>
            <person name="Jongepier E."/>
            <person name="Robertson H.M."/>
            <person name="Arning N."/>
            <person name="Bitard-Feildel T."/>
            <person name="Chao H."/>
            <person name="Childers C.P."/>
            <person name="Dinh H."/>
            <person name="Doddapaneni H."/>
            <person name="Dugan S."/>
            <person name="Gowin J."/>
            <person name="Greiner C."/>
            <person name="Han Y."/>
            <person name="Hu H."/>
            <person name="Hughes D.S.T."/>
            <person name="Huylmans A.-K."/>
            <person name="Kemena C."/>
            <person name="Kremer L.P.M."/>
            <person name="Lee S.L."/>
            <person name="Lopez-Ezquerra A."/>
            <person name="Mallet L."/>
            <person name="Monroy-Kuhn J.M."/>
            <person name="Moser A."/>
            <person name="Murali S.C."/>
            <person name="Muzny D.M."/>
            <person name="Otani S."/>
            <person name="Piulachs M.-D."/>
            <person name="Poelchau M."/>
            <person name="Qu J."/>
            <person name="Schaub F."/>
            <person name="Wada-Katsumata A."/>
            <person name="Worley K.C."/>
            <person name="Xie Q."/>
            <person name="Ylla G."/>
            <person name="Poulsen M."/>
            <person name="Gibbs R.A."/>
            <person name="Schal C."/>
            <person name="Richards S."/>
            <person name="Belles X."/>
            <person name="Korb J."/>
            <person name="Bornberg-Bauer E."/>
        </authorList>
    </citation>
    <scope>NUCLEOTIDE SEQUENCE [LARGE SCALE GENOMIC DNA]</scope>
    <source>
        <tissue evidence="9">Whole body</tissue>
    </source>
</reference>
<keyword evidence="10" id="KW-1185">Reference proteome</keyword>
<sequence>MKVVPASCSEPCPALTSSHDGDPVVTIKVEEALDTKVRGDLPPAMYSEMNAEHENCMGLEKDILGAYSEICPTSYDGNRVSSVKAEYVSDMKEEEEKVPVPVPFQVVNAEREKDAPPSSHDAKQVISIKVEEGSDIDEEENLVPFTYPGVEADDEGAVNEPERKYTGEHPFSCNVCNKTLSRQAHLREHLRIHSGERPFSCDECSKSFCRQADMKRHQRTHSGERPFSCNVCNK</sequence>
<proteinExistence type="inferred from homology"/>
<dbReference type="FunFam" id="3.30.160.60:FF:000151">
    <property type="entry name" value="Zinc finger and SCAN domain-containing 21"/>
    <property type="match status" value="1"/>
</dbReference>
<evidence type="ECO:0000256" key="2">
    <source>
        <dbReference type="ARBA" id="ARBA00022723"/>
    </source>
</evidence>
<dbReference type="SMART" id="SM00355">
    <property type="entry name" value="ZnF_C2H2"/>
    <property type="match status" value="2"/>
</dbReference>
<dbReference type="GO" id="GO:0008270">
    <property type="term" value="F:zinc ion binding"/>
    <property type="evidence" value="ECO:0007669"/>
    <property type="project" value="UniProtKB-KW"/>
</dbReference>
<feature type="domain" description="C2H2-type" evidence="8">
    <location>
        <begin position="171"/>
        <end position="198"/>
    </location>
</feature>
<accession>A0A2J7PRW8</accession>
<dbReference type="AlphaFoldDB" id="A0A2J7PRW8"/>
<feature type="domain" description="C2H2-type" evidence="8">
    <location>
        <begin position="199"/>
        <end position="226"/>
    </location>
</feature>
<protein>
    <recommendedName>
        <fullName evidence="8">C2H2-type domain-containing protein</fullName>
    </recommendedName>
</protein>
<dbReference type="PROSITE" id="PS50157">
    <property type="entry name" value="ZINC_FINGER_C2H2_2"/>
    <property type="match status" value="2"/>
</dbReference>
<dbReference type="FunFam" id="3.30.160.60:FF:000065">
    <property type="entry name" value="B-cell CLL/lymphoma 6, member B"/>
    <property type="match status" value="1"/>
</dbReference>
<dbReference type="InterPro" id="IPR036236">
    <property type="entry name" value="Znf_C2H2_sf"/>
</dbReference>
<keyword evidence="3" id="KW-0677">Repeat</keyword>
<evidence type="ECO:0000256" key="7">
    <source>
        <dbReference type="SAM" id="MobiDB-lite"/>
    </source>
</evidence>
<keyword evidence="5" id="KW-0862">Zinc</keyword>
<evidence type="ECO:0000256" key="5">
    <source>
        <dbReference type="ARBA" id="ARBA00022833"/>
    </source>
</evidence>
<keyword evidence="2" id="KW-0479">Metal-binding</keyword>
<evidence type="ECO:0000256" key="6">
    <source>
        <dbReference type="PROSITE-ProRule" id="PRU00042"/>
    </source>
</evidence>
<feature type="region of interest" description="Disordered" evidence="7">
    <location>
        <begin position="1"/>
        <end position="21"/>
    </location>
</feature>
<feature type="non-terminal residue" evidence="9">
    <location>
        <position position="234"/>
    </location>
</feature>
<dbReference type="EMBL" id="NEVH01021948">
    <property type="protein sequence ID" value="PNF19066.1"/>
    <property type="molecule type" value="Genomic_DNA"/>
</dbReference>
<dbReference type="PROSITE" id="PS00028">
    <property type="entry name" value="ZINC_FINGER_C2H2_1"/>
    <property type="match status" value="2"/>
</dbReference>
<evidence type="ECO:0000313" key="9">
    <source>
        <dbReference type="EMBL" id="PNF19066.1"/>
    </source>
</evidence>
<evidence type="ECO:0000259" key="8">
    <source>
        <dbReference type="PROSITE" id="PS50157"/>
    </source>
</evidence>
<comment type="similarity">
    <text evidence="1">Belongs to the krueppel C2H2-type zinc-finger protein family.</text>
</comment>
<evidence type="ECO:0000256" key="3">
    <source>
        <dbReference type="ARBA" id="ARBA00022737"/>
    </source>
</evidence>
<dbReference type="Gene3D" id="3.30.160.60">
    <property type="entry name" value="Classic Zinc Finger"/>
    <property type="match status" value="3"/>
</dbReference>
<evidence type="ECO:0000256" key="4">
    <source>
        <dbReference type="ARBA" id="ARBA00022771"/>
    </source>
</evidence>
<dbReference type="OrthoDB" id="427030at2759"/>
<organism evidence="9 10">
    <name type="scientific">Cryptotermes secundus</name>
    <dbReference type="NCBI Taxonomy" id="105785"/>
    <lineage>
        <taxon>Eukaryota</taxon>
        <taxon>Metazoa</taxon>
        <taxon>Ecdysozoa</taxon>
        <taxon>Arthropoda</taxon>
        <taxon>Hexapoda</taxon>
        <taxon>Insecta</taxon>
        <taxon>Pterygota</taxon>
        <taxon>Neoptera</taxon>
        <taxon>Polyneoptera</taxon>
        <taxon>Dictyoptera</taxon>
        <taxon>Blattodea</taxon>
        <taxon>Blattoidea</taxon>
        <taxon>Termitoidae</taxon>
        <taxon>Kalotermitidae</taxon>
        <taxon>Cryptotermitinae</taxon>
        <taxon>Cryptotermes</taxon>
    </lineage>
</organism>
<name>A0A2J7PRW8_9NEOP</name>